<gene>
    <name evidence="1" type="ORF">LuPra_04662</name>
</gene>
<accession>A0A143PS43</accession>
<dbReference type="KEGG" id="abac:LuPra_04662"/>
<keyword evidence="2" id="KW-1185">Reference proteome</keyword>
<reference evidence="1 2" key="1">
    <citation type="journal article" date="2016" name="Genome Announc.">
        <title>First Complete Genome Sequence of a Subdivision 6 Acidobacterium Strain.</title>
        <authorList>
            <person name="Huang S."/>
            <person name="Vieira S."/>
            <person name="Bunk B."/>
            <person name="Riedel T."/>
            <person name="Sproer C."/>
            <person name="Overmann J."/>
        </authorList>
    </citation>
    <scope>NUCLEOTIDE SEQUENCE [LARGE SCALE GENOMIC DNA]</scope>
    <source>
        <strain evidence="2">DSM 100886 HEG_-6_39</strain>
    </source>
</reference>
<evidence type="ECO:0000313" key="2">
    <source>
        <dbReference type="Proteomes" id="UP000076079"/>
    </source>
</evidence>
<name>A0A143PS43_LUTPR</name>
<dbReference type="OrthoDB" id="7345433at2"/>
<dbReference type="AlphaFoldDB" id="A0A143PS43"/>
<dbReference type="Proteomes" id="UP000076079">
    <property type="component" value="Chromosome"/>
</dbReference>
<organism evidence="1 2">
    <name type="scientific">Luteitalea pratensis</name>
    <dbReference type="NCBI Taxonomy" id="1855912"/>
    <lineage>
        <taxon>Bacteria</taxon>
        <taxon>Pseudomonadati</taxon>
        <taxon>Acidobacteriota</taxon>
        <taxon>Vicinamibacteria</taxon>
        <taxon>Vicinamibacterales</taxon>
        <taxon>Vicinamibacteraceae</taxon>
        <taxon>Luteitalea</taxon>
    </lineage>
</organism>
<dbReference type="RefSeq" id="WP_110172960.1">
    <property type="nucleotide sequence ID" value="NZ_CP015136.1"/>
</dbReference>
<reference evidence="2" key="2">
    <citation type="submission" date="2016-04" db="EMBL/GenBank/DDBJ databases">
        <title>First Complete Genome Sequence of a Subdivision 6 Acidobacterium.</title>
        <authorList>
            <person name="Huang S."/>
            <person name="Vieira S."/>
            <person name="Bunk B."/>
            <person name="Riedel T."/>
            <person name="Sproeer C."/>
            <person name="Overmann J."/>
        </authorList>
    </citation>
    <scope>NUCLEOTIDE SEQUENCE [LARGE SCALE GENOMIC DNA]</scope>
    <source>
        <strain evidence="2">DSM 100886 HEG_-6_39</strain>
    </source>
</reference>
<sequence>MSSCQFTRREQRLVARLRTPLQVQQWLNALPYNAEPGGDTQRSFRTVVALGTAHCMEAALSAAVILEAHDWPPLVMSLESEDKLDHVVFVYRTATGWGSIARSRDPGLHGRRPVFRTVRDLACSYIDPYVDVSGRITGYGVLDLRTLGPYDWRCAPHNLWHVEQVLIDLPHRAIRSSDGRIARLRSRYHAFMEAHPGFKPLYYQGQDRWHPLPGAFASSVRLSRRIGRDASPKRPSRAEAEPRS</sequence>
<protein>
    <submittedName>
        <fullName evidence="1">Uncharacterized protein</fullName>
    </submittedName>
</protein>
<proteinExistence type="predicted"/>
<dbReference type="EMBL" id="CP015136">
    <property type="protein sequence ID" value="AMY11412.1"/>
    <property type="molecule type" value="Genomic_DNA"/>
</dbReference>
<evidence type="ECO:0000313" key="1">
    <source>
        <dbReference type="EMBL" id="AMY11412.1"/>
    </source>
</evidence>